<dbReference type="Gene3D" id="3.50.50.60">
    <property type="entry name" value="FAD/NAD(P)-binding domain"/>
    <property type="match status" value="1"/>
</dbReference>
<dbReference type="PANTHER" id="PTHR10742">
    <property type="entry name" value="FLAVIN MONOAMINE OXIDASE"/>
    <property type="match status" value="1"/>
</dbReference>
<protein>
    <submittedName>
        <fullName evidence="2">(African queen) hypothetical protein</fullName>
    </submittedName>
</protein>
<gene>
    <name evidence="2" type="ORF">DCHRY22_LOCUS12361</name>
</gene>
<evidence type="ECO:0000259" key="1">
    <source>
        <dbReference type="Pfam" id="PF01593"/>
    </source>
</evidence>
<comment type="caution">
    <text evidence="2">The sequence shown here is derived from an EMBL/GenBank/DDBJ whole genome shotgun (WGS) entry which is preliminary data.</text>
</comment>
<dbReference type="InterPro" id="IPR050281">
    <property type="entry name" value="Flavin_monoamine_oxidase"/>
</dbReference>
<feature type="domain" description="Amine oxidase" evidence="1">
    <location>
        <begin position="14"/>
        <end position="143"/>
    </location>
</feature>
<dbReference type="PANTHER" id="PTHR10742:SF398">
    <property type="entry name" value="AMINE OXIDASE DOMAIN-CONTAINING PROTEIN-RELATED"/>
    <property type="match status" value="1"/>
</dbReference>
<dbReference type="SUPFAM" id="SSF51905">
    <property type="entry name" value="FAD/NAD(P)-binding domain"/>
    <property type="match status" value="1"/>
</dbReference>
<name>A0A8J2W8X4_9NEOP</name>
<reference evidence="2" key="1">
    <citation type="submission" date="2021-09" db="EMBL/GenBank/DDBJ databases">
        <authorList>
            <person name="Martin H S."/>
        </authorList>
    </citation>
    <scope>NUCLEOTIDE SEQUENCE</scope>
</reference>
<dbReference type="EMBL" id="CAKASE010000076">
    <property type="protein sequence ID" value="CAG9577541.1"/>
    <property type="molecule type" value="Genomic_DNA"/>
</dbReference>
<feature type="domain" description="Amine oxidase" evidence="1">
    <location>
        <begin position="211"/>
        <end position="457"/>
    </location>
</feature>
<dbReference type="Gene3D" id="3.90.660.10">
    <property type="match status" value="1"/>
</dbReference>
<dbReference type="InterPro" id="IPR036188">
    <property type="entry name" value="FAD/NAD-bd_sf"/>
</dbReference>
<dbReference type="GO" id="GO:0046592">
    <property type="term" value="F:polyamine oxidase activity"/>
    <property type="evidence" value="ECO:0007669"/>
    <property type="project" value="TreeGrafter"/>
</dbReference>
<accession>A0A8J2W8X4</accession>
<dbReference type="Proteomes" id="UP000789524">
    <property type="component" value="Unassembled WGS sequence"/>
</dbReference>
<evidence type="ECO:0000313" key="3">
    <source>
        <dbReference type="Proteomes" id="UP000789524"/>
    </source>
</evidence>
<dbReference type="Pfam" id="PF01593">
    <property type="entry name" value="Amino_oxidase"/>
    <property type="match status" value="2"/>
</dbReference>
<dbReference type="InterPro" id="IPR002937">
    <property type="entry name" value="Amino_oxidase"/>
</dbReference>
<organism evidence="2 3">
    <name type="scientific">Danaus chrysippus</name>
    <name type="common">African queen</name>
    <dbReference type="NCBI Taxonomy" id="151541"/>
    <lineage>
        <taxon>Eukaryota</taxon>
        <taxon>Metazoa</taxon>
        <taxon>Ecdysozoa</taxon>
        <taxon>Arthropoda</taxon>
        <taxon>Hexapoda</taxon>
        <taxon>Insecta</taxon>
        <taxon>Pterygota</taxon>
        <taxon>Neoptera</taxon>
        <taxon>Endopterygota</taxon>
        <taxon>Lepidoptera</taxon>
        <taxon>Glossata</taxon>
        <taxon>Ditrysia</taxon>
        <taxon>Papilionoidea</taxon>
        <taxon>Nymphalidae</taxon>
        <taxon>Danainae</taxon>
        <taxon>Danaini</taxon>
        <taxon>Danaina</taxon>
        <taxon>Danaus</taxon>
        <taxon>Anosia</taxon>
    </lineage>
</organism>
<proteinExistence type="predicted"/>
<dbReference type="SUPFAM" id="SSF54373">
    <property type="entry name" value="FAD-linked reductases, C-terminal domain"/>
    <property type="match status" value="1"/>
</dbReference>
<sequence>MSRYDTIVIGLGAAGATAASTLAKSGKRVLALEAQDRLGGRVHTVEFGDGVVELGAEWIHGTHPNIVYENVQKNNISLVPQEFYLMTYKSDGTKGNNVVINELAPLVIDNTINLSAPAMPAGFNITRKIQEHLKENHPDLAKDREFLDEVMPLLNLIVNNHESSNDWNDVSSRSKYTELGGPQHLSWHKLGYHTFFNMLLNKHNNGPGWPNLDIKLNKEVTLIKWPKDSSGDVEVKCMDGSEYKADNVIVTVSIGVLKDRKTLMFQPELPPEKIKAINVIPIGVMNKIMLKFDKLDLPRGVFYGFLWKSEDRTRVSVEDRWTTEIFGASTPTGSSNTMTLWTSGNIGLLVESMPSEVVMKKSMELIRRFMSKVSHIPEPSGILMSKWFSNPFTRGSYSYDNLVVTDYPHARSVLEAPLRDASGALKVLFAGEATHPIYFSTVHGASETGLKTAERLLTKCKL</sequence>
<keyword evidence="3" id="KW-1185">Reference proteome</keyword>
<evidence type="ECO:0000313" key="2">
    <source>
        <dbReference type="EMBL" id="CAG9577541.1"/>
    </source>
</evidence>
<dbReference type="AlphaFoldDB" id="A0A8J2W8X4"/>
<dbReference type="OrthoDB" id="5046242at2759"/>